<reference evidence="2 3" key="1">
    <citation type="submission" date="2018-06" db="EMBL/GenBank/DDBJ databases">
        <authorList>
            <consortium name="Pathogen Informatics"/>
            <person name="Doyle S."/>
        </authorList>
    </citation>
    <scope>NUCLEOTIDE SEQUENCE [LARGE SCALE GENOMIC DNA]</scope>
    <source>
        <strain evidence="2 3">NCTC7807</strain>
    </source>
</reference>
<feature type="transmembrane region" description="Helical" evidence="1">
    <location>
        <begin position="24"/>
        <end position="44"/>
    </location>
</feature>
<name>A0A380P9I2_STRGR</name>
<dbReference type="EMBL" id="UHID01000008">
    <property type="protein sequence ID" value="SUP61873.1"/>
    <property type="molecule type" value="Genomic_DNA"/>
</dbReference>
<keyword evidence="1" id="KW-0472">Membrane</keyword>
<protein>
    <submittedName>
        <fullName evidence="2">Integral membrane protein</fullName>
    </submittedName>
</protein>
<evidence type="ECO:0000313" key="3">
    <source>
        <dbReference type="Proteomes" id="UP000254150"/>
    </source>
</evidence>
<proteinExistence type="predicted"/>
<accession>A0A380P9I2</accession>
<dbReference type="Proteomes" id="UP000254150">
    <property type="component" value="Unassembled WGS sequence"/>
</dbReference>
<dbReference type="AlphaFoldDB" id="A0A380P9I2"/>
<sequence length="66" mass="7741">MRFRPTRFAVATRFTLLEHSRNRFAMILVIVFVPVWTTLAYLAMPDTPRGCGYAPPGRRWPRMVMN</sequence>
<keyword evidence="1" id="KW-1133">Transmembrane helix</keyword>
<organism evidence="2 3">
    <name type="scientific">Streptomyces griseus</name>
    <dbReference type="NCBI Taxonomy" id="1911"/>
    <lineage>
        <taxon>Bacteria</taxon>
        <taxon>Bacillati</taxon>
        <taxon>Actinomycetota</taxon>
        <taxon>Actinomycetes</taxon>
        <taxon>Kitasatosporales</taxon>
        <taxon>Streptomycetaceae</taxon>
        <taxon>Streptomyces</taxon>
    </lineage>
</organism>
<evidence type="ECO:0000313" key="2">
    <source>
        <dbReference type="EMBL" id="SUP61873.1"/>
    </source>
</evidence>
<keyword evidence="1" id="KW-0812">Transmembrane</keyword>
<gene>
    <name evidence="2" type="ORF">NCTC7807_05031</name>
</gene>
<evidence type="ECO:0000256" key="1">
    <source>
        <dbReference type="SAM" id="Phobius"/>
    </source>
</evidence>